<dbReference type="AlphaFoldDB" id="A0A261UDB6"/>
<name>A0A261UDB6_9BORD</name>
<dbReference type="EMBL" id="NEVS01000004">
    <property type="protein sequence ID" value="OZI59918.1"/>
    <property type="molecule type" value="Genomic_DNA"/>
</dbReference>
<gene>
    <name evidence="1" type="ORF">CAL28_10540</name>
</gene>
<sequence length="75" mass="8627">MPKQLDQEREAFAAWAESVREKYPNITVDGYNLARDAWLEINRRNREAAARASGFARQAAERTGEELIEEHTHAI</sequence>
<reference evidence="2" key="1">
    <citation type="submission" date="2017-05" db="EMBL/GenBank/DDBJ databases">
        <title>Complete and WGS of Bordetella genogroups.</title>
        <authorList>
            <person name="Spilker T."/>
            <person name="Lipuma J."/>
        </authorList>
    </citation>
    <scope>NUCLEOTIDE SEQUENCE [LARGE SCALE GENOMIC DNA]</scope>
    <source>
        <strain evidence="2">AU8856</strain>
    </source>
</reference>
<keyword evidence="2" id="KW-1185">Reference proteome</keyword>
<organism evidence="1 2">
    <name type="scientific">Bordetella genomosp. 11</name>
    <dbReference type="NCBI Taxonomy" id="1416808"/>
    <lineage>
        <taxon>Bacteria</taxon>
        <taxon>Pseudomonadati</taxon>
        <taxon>Pseudomonadota</taxon>
        <taxon>Betaproteobacteria</taxon>
        <taxon>Burkholderiales</taxon>
        <taxon>Alcaligenaceae</taxon>
        <taxon>Bordetella</taxon>
    </lineage>
</organism>
<dbReference type="RefSeq" id="WP_094841338.1">
    <property type="nucleotide sequence ID" value="NZ_NEVS01000004.1"/>
</dbReference>
<proteinExistence type="predicted"/>
<evidence type="ECO:0000313" key="1">
    <source>
        <dbReference type="EMBL" id="OZI59918.1"/>
    </source>
</evidence>
<dbReference type="Proteomes" id="UP000215767">
    <property type="component" value="Unassembled WGS sequence"/>
</dbReference>
<comment type="caution">
    <text evidence="1">The sequence shown here is derived from an EMBL/GenBank/DDBJ whole genome shotgun (WGS) entry which is preliminary data.</text>
</comment>
<protein>
    <submittedName>
        <fullName evidence="1">Uncharacterized protein</fullName>
    </submittedName>
</protein>
<evidence type="ECO:0000313" key="2">
    <source>
        <dbReference type="Proteomes" id="UP000215767"/>
    </source>
</evidence>
<accession>A0A261UDB6</accession>